<accession>A0A1I7X2B9</accession>
<dbReference type="AlphaFoldDB" id="A0A1I7X2B9"/>
<evidence type="ECO:0000256" key="1">
    <source>
        <dbReference type="SAM" id="Phobius"/>
    </source>
</evidence>
<protein>
    <submittedName>
        <fullName evidence="3">Gate domain-containing protein</fullName>
    </submittedName>
</protein>
<evidence type="ECO:0000313" key="2">
    <source>
        <dbReference type="Proteomes" id="UP000095283"/>
    </source>
</evidence>
<dbReference type="SUPFAM" id="SSF81321">
    <property type="entry name" value="Family A G protein-coupled receptor-like"/>
    <property type="match status" value="1"/>
</dbReference>
<dbReference type="WBParaSite" id="Hba_11619">
    <property type="protein sequence ID" value="Hba_11619"/>
    <property type="gene ID" value="Hba_11619"/>
</dbReference>
<reference evidence="3" key="1">
    <citation type="submission" date="2016-11" db="UniProtKB">
        <authorList>
            <consortium name="WormBaseParasite"/>
        </authorList>
    </citation>
    <scope>IDENTIFICATION</scope>
</reference>
<dbReference type="Proteomes" id="UP000095283">
    <property type="component" value="Unplaced"/>
</dbReference>
<feature type="transmembrane region" description="Helical" evidence="1">
    <location>
        <begin position="21"/>
        <end position="43"/>
    </location>
</feature>
<keyword evidence="1" id="KW-0812">Transmembrane</keyword>
<name>A0A1I7X2B9_HETBA</name>
<organism evidence="2 3">
    <name type="scientific">Heterorhabditis bacteriophora</name>
    <name type="common">Entomopathogenic nematode worm</name>
    <dbReference type="NCBI Taxonomy" id="37862"/>
    <lineage>
        <taxon>Eukaryota</taxon>
        <taxon>Metazoa</taxon>
        <taxon>Ecdysozoa</taxon>
        <taxon>Nematoda</taxon>
        <taxon>Chromadorea</taxon>
        <taxon>Rhabditida</taxon>
        <taxon>Rhabditina</taxon>
        <taxon>Rhabditomorpha</taxon>
        <taxon>Strongyloidea</taxon>
        <taxon>Heterorhabditidae</taxon>
        <taxon>Heterorhabditis</taxon>
    </lineage>
</organism>
<sequence length="108" mass="12031">MFLVNCQRDTRSTLETKLGNMQLNTMIPVTFSYFPCLATMVTPLIGLEVGNITNILGPVFLSFYPVLDPIAIIYFVKGYRQEVFCIFGITKPPSLTHMTSSVSSKVTT</sequence>
<evidence type="ECO:0000313" key="3">
    <source>
        <dbReference type="WBParaSite" id="Hba_11619"/>
    </source>
</evidence>
<proteinExistence type="predicted"/>
<keyword evidence="1" id="KW-0472">Membrane</keyword>
<keyword evidence="1" id="KW-1133">Transmembrane helix</keyword>
<dbReference type="InterPro" id="IPR019423">
    <property type="entry name" value="7TM_GPCR_serpentine_rcpt_Srj"/>
</dbReference>
<keyword evidence="2" id="KW-1185">Reference proteome</keyword>
<feature type="transmembrane region" description="Helical" evidence="1">
    <location>
        <begin position="55"/>
        <end position="76"/>
    </location>
</feature>
<dbReference type="PANTHER" id="PTHR45907">
    <property type="entry name" value="SERPENTINE RECEPTOR, CLASS J"/>
    <property type="match status" value="1"/>
</dbReference>
<dbReference type="Pfam" id="PF10319">
    <property type="entry name" value="7TM_GPCR_Srj"/>
    <property type="match status" value="1"/>
</dbReference>